<protein>
    <submittedName>
        <fullName evidence="1">Uncharacterized protein</fullName>
    </submittedName>
</protein>
<accession>A0A8X7BGL6</accession>
<evidence type="ECO:0000313" key="1">
    <source>
        <dbReference type="EMBL" id="GFY30931.1"/>
    </source>
</evidence>
<keyword evidence="2" id="KW-1185">Reference proteome</keyword>
<dbReference type="Proteomes" id="UP000887159">
    <property type="component" value="Unassembled WGS sequence"/>
</dbReference>
<evidence type="ECO:0000313" key="2">
    <source>
        <dbReference type="Proteomes" id="UP000887159"/>
    </source>
</evidence>
<proteinExistence type="predicted"/>
<dbReference type="EMBL" id="BMAU01021395">
    <property type="protein sequence ID" value="GFY30931.1"/>
    <property type="molecule type" value="Genomic_DNA"/>
</dbReference>
<sequence>MRNYTPTYAVISQSHLSLDPENSVVTCNEFVDHLAKKEASVQLITRKAVLFTSAKRIIMKKLNGLPSGQYAERNFNKIWWNNLKDLSMWPRRKAVAELRLTTRHNCLLKHLHRIYVAQAHFCMICDFREDIDADHIHRCAALKSTPLCDLY</sequence>
<organism evidence="1 2">
    <name type="scientific">Trichonephila clavipes</name>
    <name type="common">Golden silk orbweaver</name>
    <name type="synonym">Nephila clavipes</name>
    <dbReference type="NCBI Taxonomy" id="2585209"/>
    <lineage>
        <taxon>Eukaryota</taxon>
        <taxon>Metazoa</taxon>
        <taxon>Ecdysozoa</taxon>
        <taxon>Arthropoda</taxon>
        <taxon>Chelicerata</taxon>
        <taxon>Arachnida</taxon>
        <taxon>Araneae</taxon>
        <taxon>Araneomorphae</taxon>
        <taxon>Entelegynae</taxon>
        <taxon>Araneoidea</taxon>
        <taxon>Nephilidae</taxon>
        <taxon>Trichonephila</taxon>
    </lineage>
</organism>
<gene>
    <name evidence="1" type="ORF">TNCV_1629051</name>
</gene>
<comment type="caution">
    <text evidence="1">The sequence shown here is derived from an EMBL/GenBank/DDBJ whole genome shotgun (WGS) entry which is preliminary data.</text>
</comment>
<reference evidence="1" key="1">
    <citation type="submission" date="2020-08" db="EMBL/GenBank/DDBJ databases">
        <title>Multicomponent nature underlies the extraordinary mechanical properties of spider dragline silk.</title>
        <authorList>
            <person name="Kono N."/>
            <person name="Nakamura H."/>
            <person name="Mori M."/>
            <person name="Yoshida Y."/>
            <person name="Ohtoshi R."/>
            <person name="Malay A.D."/>
            <person name="Moran D.A.P."/>
            <person name="Tomita M."/>
            <person name="Numata K."/>
            <person name="Arakawa K."/>
        </authorList>
    </citation>
    <scope>NUCLEOTIDE SEQUENCE</scope>
</reference>
<dbReference type="AlphaFoldDB" id="A0A8X7BGL6"/>
<name>A0A8X7BGL6_TRICX</name>